<proteinExistence type="predicted"/>
<feature type="compositionally biased region" description="Acidic residues" evidence="1">
    <location>
        <begin position="224"/>
        <end position="233"/>
    </location>
</feature>
<protein>
    <submittedName>
        <fullName evidence="2">Uncharacterized protein</fullName>
    </submittedName>
</protein>
<evidence type="ECO:0000256" key="1">
    <source>
        <dbReference type="SAM" id="MobiDB-lite"/>
    </source>
</evidence>
<dbReference type="AlphaFoldDB" id="A0A9P7UX03"/>
<evidence type="ECO:0000313" key="2">
    <source>
        <dbReference type="EMBL" id="KAG7096174.1"/>
    </source>
</evidence>
<dbReference type="RefSeq" id="XP_043012644.1">
    <property type="nucleotide sequence ID" value="XM_043151548.1"/>
</dbReference>
<name>A0A9P7UX03_9AGAR</name>
<dbReference type="Proteomes" id="UP001049176">
    <property type="component" value="Chromosome 3"/>
</dbReference>
<organism evidence="2 3">
    <name type="scientific">Marasmius oreades</name>
    <name type="common">fairy-ring Marasmius</name>
    <dbReference type="NCBI Taxonomy" id="181124"/>
    <lineage>
        <taxon>Eukaryota</taxon>
        <taxon>Fungi</taxon>
        <taxon>Dikarya</taxon>
        <taxon>Basidiomycota</taxon>
        <taxon>Agaricomycotina</taxon>
        <taxon>Agaricomycetes</taxon>
        <taxon>Agaricomycetidae</taxon>
        <taxon>Agaricales</taxon>
        <taxon>Marasmiineae</taxon>
        <taxon>Marasmiaceae</taxon>
        <taxon>Marasmius</taxon>
    </lineage>
</organism>
<dbReference type="GeneID" id="66075923"/>
<feature type="compositionally biased region" description="Basic and acidic residues" evidence="1">
    <location>
        <begin position="204"/>
        <end position="213"/>
    </location>
</feature>
<dbReference type="OrthoDB" id="3203159at2759"/>
<feature type="compositionally biased region" description="Low complexity" evidence="1">
    <location>
        <begin position="252"/>
        <end position="262"/>
    </location>
</feature>
<feature type="region of interest" description="Disordered" evidence="1">
    <location>
        <begin position="127"/>
        <end position="262"/>
    </location>
</feature>
<reference evidence="2" key="1">
    <citation type="journal article" date="2021" name="Genome Biol. Evol.">
        <title>The assembled and annotated genome of the fairy-ring fungus Marasmius oreades.</title>
        <authorList>
            <person name="Hiltunen M."/>
            <person name="Ament-Velasquez S.L."/>
            <person name="Johannesson H."/>
        </authorList>
    </citation>
    <scope>NUCLEOTIDE SEQUENCE</scope>
    <source>
        <strain evidence="2">03SP1</strain>
    </source>
</reference>
<evidence type="ECO:0000313" key="3">
    <source>
        <dbReference type="Proteomes" id="UP001049176"/>
    </source>
</evidence>
<dbReference type="EMBL" id="CM032183">
    <property type="protein sequence ID" value="KAG7096174.1"/>
    <property type="molecule type" value="Genomic_DNA"/>
</dbReference>
<feature type="compositionally biased region" description="Basic and acidic residues" evidence="1">
    <location>
        <begin position="129"/>
        <end position="146"/>
    </location>
</feature>
<accession>A0A9P7UX03</accession>
<dbReference type="KEGG" id="more:E1B28_006847"/>
<sequence length="365" mass="41867">MNHILMGKKKIEITDKGKKSTSGSLEVCSFKPEIFEKLMSSLYKGLEIATLSSRIKGRRLLEVPAWLQMGGTIGEEFLTKNDFELLAVIFRRRVESFLAKLSEVHDFKHNVPQGYKELDDDYTAQASAIDRRKSDSRKDRAGKTLEPDSISMDLQNQRLSRSACKGGTYNTNRHQSTNSHINQNRRLHNLLDDDDISPSDVGEGSEREKDRKRGQGPGYPSDDLGSDSSEDDDSDRRGGNRDRRQEDRRSGGTRSTTADTSSSVTTRFQFDLKLKQEVVPIWDGNTDSIVRWISKVNDLARYGKKVRQQLGSIVPRRLQGSAEIWYFSLSKETRLDLEADWKHLRQRIVDYYMNRKWLNNVRSRA</sequence>
<gene>
    <name evidence="2" type="ORF">E1B28_006847</name>
</gene>
<comment type="caution">
    <text evidence="2">The sequence shown here is derived from an EMBL/GenBank/DDBJ whole genome shotgun (WGS) entry which is preliminary data.</text>
</comment>
<feature type="compositionally biased region" description="Polar residues" evidence="1">
    <location>
        <begin position="168"/>
        <end position="182"/>
    </location>
</feature>
<feature type="compositionally biased region" description="Basic and acidic residues" evidence="1">
    <location>
        <begin position="234"/>
        <end position="250"/>
    </location>
</feature>
<keyword evidence="3" id="KW-1185">Reference proteome</keyword>